<sequence>MSLAEMYKSADYKDKNGMLFNNDCLEIMKNIPDESIDCIICDLPYGTTDCKWDSVIPFESLWGVRKNNKK</sequence>
<keyword evidence="1" id="KW-0808">Transferase</keyword>
<dbReference type="GO" id="GO:0008168">
    <property type="term" value="F:methyltransferase activity"/>
    <property type="evidence" value="ECO:0007669"/>
    <property type="project" value="UniProtKB-KW"/>
</dbReference>
<evidence type="ECO:0000313" key="1">
    <source>
        <dbReference type="EMBL" id="DAF47382.1"/>
    </source>
</evidence>
<proteinExistence type="predicted"/>
<organism evidence="1">
    <name type="scientific">Phage sp. ctGns7</name>
    <dbReference type="NCBI Taxonomy" id="2828003"/>
    <lineage>
        <taxon>Viruses</taxon>
    </lineage>
</organism>
<keyword evidence="1" id="KW-0489">Methyltransferase</keyword>
<dbReference type="Gene3D" id="3.40.50.150">
    <property type="entry name" value="Vaccinia Virus protein VP39"/>
    <property type="match status" value="1"/>
</dbReference>
<name>A0A8S5S8W8_9VIRU</name>
<dbReference type="InterPro" id="IPR029063">
    <property type="entry name" value="SAM-dependent_MTases_sf"/>
</dbReference>
<dbReference type="GO" id="GO:0032259">
    <property type="term" value="P:methylation"/>
    <property type="evidence" value="ECO:0007669"/>
    <property type="project" value="UniProtKB-KW"/>
</dbReference>
<reference evidence="1" key="1">
    <citation type="journal article" date="2021" name="Proc. Natl. Acad. Sci. U.S.A.">
        <title>A Catalog of Tens of Thousands of Viruses from Human Metagenomes Reveals Hidden Associations with Chronic Diseases.</title>
        <authorList>
            <person name="Tisza M.J."/>
            <person name="Buck C.B."/>
        </authorList>
    </citation>
    <scope>NUCLEOTIDE SEQUENCE</scope>
    <source>
        <strain evidence="1">CtGns7</strain>
    </source>
</reference>
<accession>A0A8S5S8W8</accession>
<dbReference type="EMBL" id="BK032555">
    <property type="protein sequence ID" value="DAF47382.1"/>
    <property type="molecule type" value="Genomic_DNA"/>
</dbReference>
<protein>
    <submittedName>
        <fullName evidence="1">Adenine-specific methyltransferase</fullName>
    </submittedName>
</protein>
<dbReference type="SUPFAM" id="SSF53335">
    <property type="entry name" value="S-adenosyl-L-methionine-dependent methyltransferases"/>
    <property type="match status" value="1"/>
</dbReference>